<dbReference type="RefSeq" id="WP_216438878.1">
    <property type="nucleotide sequence ID" value="NZ_JAHLQF010000002.1"/>
</dbReference>
<keyword evidence="1" id="KW-0238">DNA-binding</keyword>
<gene>
    <name evidence="3" type="ORF">KQI86_08675</name>
</gene>
<comment type="caution">
    <text evidence="3">The sequence shown here is derived from an EMBL/GenBank/DDBJ whole genome shotgun (WGS) entry which is preliminary data.</text>
</comment>
<feature type="domain" description="HTH cro/C1-type" evidence="2">
    <location>
        <begin position="5"/>
        <end position="59"/>
    </location>
</feature>
<dbReference type="EMBL" id="JAHLQF010000002">
    <property type="protein sequence ID" value="MBU5484400.1"/>
    <property type="molecule type" value="Genomic_DNA"/>
</dbReference>
<keyword evidence="4" id="KW-1185">Reference proteome</keyword>
<proteinExistence type="predicted"/>
<dbReference type="CDD" id="cd00093">
    <property type="entry name" value="HTH_XRE"/>
    <property type="match status" value="1"/>
</dbReference>
<reference evidence="3 4" key="1">
    <citation type="submission" date="2021-06" db="EMBL/GenBank/DDBJ databases">
        <authorList>
            <person name="Sun Q."/>
            <person name="Li D."/>
        </authorList>
    </citation>
    <scope>NUCLEOTIDE SEQUENCE [LARGE SCALE GENOMIC DNA]</scope>
    <source>
        <strain evidence="3 4">MSJ-11</strain>
    </source>
</reference>
<dbReference type="PROSITE" id="PS50943">
    <property type="entry name" value="HTH_CROC1"/>
    <property type="match status" value="1"/>
</dbReference>
<evidence type="ECO:0000313" key="3">
    <source>
        <dbReference type="EMBL" id="MBU5484400.1"/>
    </source>
</evidence>
<evidence type="ECO:0000256" key="1">
    <source>
        <dbReference type="ARBA" id="ARBA00023125"/>
    </source>
</evidence>
<dbReference type="SMART" id="SM00530">
    <property type="entry name" value="HTH_XRE"/>
    <property type="match status" value="1"/>
</dbReference>
<dbReference type="Proteomes" id="UP000726170">
    <property type="component" value="Unassembled WGS sequence"/>
</dbReference>
<name>A0ABS6EHC2_9CLOT</name>
<protein>
    <submittedName>
        <fullName evidence="3">Helix-turn-helix transcriptional regulator</fullName>
    </submittedName>
</protein>
<evidence type="ECO:0000259" key="2">
    <source>
        <dbReference type="PROSITE" id="PS50943"/>
    </source>
</evidence>
<evidence type="ECO:0000313" key="4">
    <source>
        <dbReference type="Proteomes" id="UP000726170"/>
    </source>
</evidence>
<dbReference type="InterPro" id="IPR001387">
    <property type="entry name" value="Cro/C1-type_HTH"/>
</dbReference>
<dbReference type="PANTHER" id="PTHR46558">
    <property type="entry name" value="TRACRIPTIONAL REGULATORY PROTEIN-RELATED-RELATED"/>
    <property type="match status" value="1"/>
</dbReference>
<accession>A0ABS6EHC2</accession>
<sequence>MKNRIKEFRKKLGYRQEDLAIRMNVTRQTINAIENNKYNPTLELAMKLAKFLETSVEELFLMDD</sequence>
<organism evidence="3 4">
    <name type="scientific">Clostridium mobile</name>
    <dbReference type="NCBI Taxonomy" id="2841512"/>
    <lineage>
        <taxon>Bacteria</taxon>
        <taxon>Bacillati</taxon>
        <taxon>Bacillota</taxon>
        <taxon>Clostridia</taxon>
        <taxon>Eubacteriales</taxon>
        <taxon>Clostridiaceae</taxon>
        <taxon>Clostridium</taxon>
    </lineage>
</organism>
<dbReference type="Pfam" id="PF01381">
    <property type="entry name" value="HTH_3"/>
    <property type="match status" value="1"/>
</dbReference>
<dbReference type="PANTHER" id="PTHR46558:SF4">
    <property type="entry name" value="DNA-BIDING PHAGE PROTEIN"/>
    <property type="match status" value="1"/>
</dbReference>